<dbReference type="InterPro" id="IPR013384">
    <property type="entry name" value="Flagell_FlgL"/>
</dbReference>
<keyword evidence="6" id="KW-0966">Cell projection</keyword>
<comment type="subcellular location">
    <subcellularLocation>
        <location evidence="1">Bacterial flagellum</location>
    </subcellularLocation>
    <subcellularLocation>
        <location evidence="2">Secreted</location>
    </subcellularLocation>
</comment>
<dbReference type="Gene3D" id="1.20.1330.10">
    <property type="entry name" value="f41 fragment of flagellin, N-terminal domain"/>
    <property type="match status" value="1"/>
</dbReference>
<dbReference type="AlphaFoldDB" id="A0A0K6H616"/>
<dbReference type="GO" id="GO:0071973">
    <property type="term" value="P:bacterial-type flagellum-dependent cell motility"/>
    <property type="evidence" value="ECO:0007669"/>
    <property type="project" value="InterPro"/>
</dbReference>
<gene>
    <name evidence="6" type="ORF">Ga0061063_2594</name>
</gene>
<keyword evidence="7" id="KW-1185">Reference proteome</keyword>
<feature type="domain" description="Flagellin N-terminal" evidence="5">
    <location>
        <begin position="3"/>
        <end position="141"/>
    </location>
</feature>
<protein>
    <submittedName>
        <fullName evidence="6">Flagellar hook-associated protein 3</fullName>
    </submittedName>
</protein>
<dbReference type="GO" id="GO:0009424">
    <property type="term" value="C:bacterial-type flagellum hook"/>
    <property type="evidence" value="ECO:0007669"/>
    <property type="project" value="InterPro"/>
</dbReference>
<dbReference type="NCBIfam" id="TIGR02550">
    <property type="entry name" value="flagell_flgL"/>
    <property type="match status" value="1"/>
</dbReference>
<dbReference type="InterPro" id="IPR001029">
    <property type="entry name" value="Flagellin_N"/>
</dbReference>
<name>A0A0K6H616_9NEIS</name>
<proteinExistence type="inferred from homology"/>
<dbReference type="GO" id="GO:0005198">
    <property type="term" value="F:structural molecule activity"/>
    <property type="evidence" value="ECO:0007669"/>
    <property type="project" value="InterPro"/>
</dbReference>
<evidence type="ECO:0000256" key="2">
    <source>
        <dbReference type="ARBA" id="ARBA00004613"/>
    </source>
</evidence>
<dbReference type="RefSeq" id="WP_055434374.1">
    <property type="nucleotide sequence ID" value="NZ_CYHA01000007.1"/>
</dbReference>
<dbReference type="PRINTS" id="PR00207">
    <property type="entry name" value="FLAGELLIN"/>
</dbReference>
<evidence type="ECO:0000256" key="1">
    <source>
        <dbReference type="ARBA" id="ARBA00004365"/>
    </source>
</evidence>
<comment type="similarity">
    <text evidence="3">Belongs to the bacterial flagellin family.</text>
</comment>
<dbReference type="PANTHER" id="PTHR42792">
    <property type="entry name" value="FLAGELLIN"/>
    <property type="match status" value="1"/>
</dbReference>
<sequence>MRVSSNTQYIAGTYSLGSQQGLLTRLQEQLSTLKRVNRPSDDPVASSQIINLMQSQSRNAQMIENAQTVVSKLSMSESLLHQGSEVIQAMKTLAVNAGNGPLKDTDKKALQNEFRERVRELVGIANSTDANGDYLFGGTQTQSLPFELKIGSTISIEYKGNYGQQDIQVSVSREMSVTEPGAVIFGGSSAAALPSPLPTPPEQPNPNLMSPGNELLQTIRRFDEILSGIGVYDDKKPAVPDPADNPLNEKKYPSYADSLAAVLDGFDAGLQQLLTVESRMGSRMTEAEALQSVGEDLKVQYATSIGNLEDLDIPAAISDFQITVQALTASQKTYQQVTQLSLFNYI</sequence>
<dbReference type="EMBL" id="CYHA01000007">
    <property type="protein sequence ID" value="CUA86161.1"/>
    <property type="molecule type" value="Genomic_DNA"/>
</dbReference>
<dbReference type="SUPFAM" id="SSF64518">
    <property type="entry name" value="Phase 1 flagellin"/>
    <property type="match status" value="1"/>
</dbReference>
<dbReference type="Pfam" id="PF00669">
    <property type="entry name" value="Flagellin_N"/>
    <property type="match status" value="1"/>
</dbReference>
<keyword evidence="6" id="KW-0282">Flagellum</keyword>
<dbReference type="OrthoDB" id="9768249at2"/>
<evidence type="ECO:0000259" key="5">
    <source>
        <dbReference type="Pfam" id="PF00669"/>
    </source>
</evidence>
<evidence type="ECO:0000313" key="7">
    <source>
        <dbReference type="Proteomes" id="UP000243535"/>
    </source>
</evidence>
<keyword evidence="4" id="KW-0975">Bacterial flagellum</keyword>
<keyword evidence="6" id="KW-0969">Cilium</keyword>
<evidence type="ECO:0000313" key="6">
    <source>
        <dbReference type="EMBL" id="CUA86161.1"/>
    </source>
</evidence>
<reference evidence="7" key="1">
    <citation type="submission" date="2015-08" db="EMBL/GenBank/DDBJ databases">
        <authorList>
            <person name="Varghese N."/>
        </authorList>
    </citation>
    <scope>NUCLEOTIDE SEQUENCE [LARGE SCALE GENOMIC DNA]</scope>
    <source>
        <strain evidence="7">DSM 17901</strain>
    </source>
</reference>
<evidence type="ECO:0000256" key="3">
    <source>
        <dbReference type="ARBA" id="ARBA00005709"/>
    </source>
</evidence>
<dbReference type="Proteomes" id="UP000243535">
    <property type="component" value="Unassembled WGS sequence"/>
</dbReference>
<dbReference type="InterPro" id="IPR001492">
    <property type="entry name" value="Flagellin"/>
</dbReference>
<evidence type="ECO:0000256" key="4">
    <source>
        <dbReference type="ARBA" id="ARBA00023143"/>
    </source>
</evidence>
<dbReference type="STRING" id="375574.GCA_001418035_02370"/>
<organism evidence="6 7">
    <name type="scientific">Gulbenkiania indica</name>
    <dbReference type="NCBI Taxonomy" id="375574"/>
    <lineage>
        <taxon>Bacteria</taxon>
        <taxon>Pseudomonadati</taxon>
        <taxon>Pseudomonadota</taxon>
        <taxon>Betaproteobacteria</taxon>
        <taxon>Neisseriales</taxon>
        <taxon>Chromobacteriaceae</taxon>
        <taxon>Gulbenkiania</taxon>
    </lineage>
</organism>
<dbReference type="PANTHER" id="PTHR42792:SF1">
    <property type="entry name" value="FLAGELLAR HOOK-ASSOCIATED PROTEIN 3"/>
    <property type="match status" value="1"/>
</dbReference>
<dbReference type="GO" id="GO:0005576">
    <property type="term" value="C:extracellular region"/>
    <property type="evidence" value="ECO:0007669"/>
    <property type="project" value="UniProtKB-SubCell"/>
</dbReference>
<accession>A0A0K6H616</accession>